<protein>
    <submittedName>
        <fullName evidence="1">Uncharacterized protein</fullName>
    </submittedName>
</protein>
<dbReference type="EMBL" id="BPUB01000001">
    <property type="protein sequence ID" value="GJG58639.1"/>
    <property type="molecule type" value="Genomic_DNA"/>
</dbReference>
<evidence type="ECO:0000313" key="2">
    <source>
        <dbReference type="Proteomes" id="UP000825483"/>
    </source>
</evidence>
<proteinExistence type="predicted"/>
<organism evidence="1 2">
    <name type="scientific">Prevotella lacticifex</name>
    <dbReference type="NCBI Taxonomy" id="2854755"/>
    <lineage>
        <taxon>Bacteria</taxon>
        <taxon>Pseudomonadati</taxon>
        <taxon>Bacteroidota</taxon>
        <taxon>Bacteroidia</taxon>
        <taxon>Bacteroidales</taxon>
        <taxon>Prevotellaceae</taxon>
        <taxon>Prevotella</taxon>
    </lineage>
</organism>
<dbReference type="Proteomes" id="UP000825483">
    <property type="component" value="Unassembled WGS sequence"/>
</dbReference>
<dbReference type="AlphaFoldDB" id="A0A9R1CXG1"/>
<dbReference type="GeneID" id="72467328"/>
<sequence length="54" mass="6611">MRKKQKFKMELSFEEKELIESIRNYCNSYPNGYPQLLEYAQDLFDRITDMPKDD</sequence>
<keyword evidence="2" id="KW-1185">Reference proteome</keyword>
<dbReference type="RefSeq" id="WP_223929159.1">
    <property type="nucleotide sequence ID" value="NZ_BPTU01000001.1"/>
</dbReference>
<name>A0A9R1CXG1_9BACT</name>
<evidence type="ECO:0000313" key="1">
    <source>
        <dbReference type="EMBL" id="GJG58639.1"/>
    </source>
</evidence>
<gene>
    <name evidence="1" type="ORF">PRLR5076_14900</name>
</gene>
<reference evidence="1" key="1">
    <citation type="journal article" date="2022" name="Int. J. Syst. Evol. Microbiol.">
        <title>Prevotella lacticifex sp. nov., isolated from the rumen of cows.</title>
        <authorList>
            <person name="Shinkai T."/>
            <person name="Ikeyama N."/>
            <person name="Kumagai M."/>
            <person name="Ohmori H."/>
            <person name="Sakamoto M."/>
            <person name="Ohkuma M."/>
            <person name="Mitsumori M."/>
        </authorList>
    </citation>
    <scope>NUCLEOTIDE SEQUENCE</scope>
    <source>
        <strain evidence="1">R5076</strain>
    </source>
</reference>
<accession>A0A9R1CXG1</accession>
<comment type="caution">
    <text evidence="1">The sequence shown here is derived from an EMBL/GenBank/DDBJ whole genome shotgun (WGS) entry which is preliminary data.</text>
</comment>